<dbReference type="Proteomes" id="UP001620514">
    <property type="component" value="Unassembled WGS sequence"/>
</dbReference>
<name>A0ABW8MDR2_9BURK</name>
<proteinExistence type="predicted"/>
<evidence type="ECO:0000313" key="3">
    <source>
        <dbReference type="EMBL" id="MFK4441815.1"/>
    </source>
</evidence>
<reference evidence="3 4" key="2">
    <citation type="submission" date="2024-11" db="EMBL/GenBank/DDBJ databases">
        <title>Using genomics to understand microbial adaptation to soil warming.</title>
        <authorList>
            <person name="Deangelis K.M. PhD."/>
        </authorList>
    </citation>
    <scope>NUCLEOTIDE SEQUENCE [LARGE SCALE GENOMIC DNA]</scope>
    <source>
        <strain evidence="3 4">GAS97</strain>
    </source>
</reference>
<keyword evidence="2" id="KW-1133">Transmembrane helix</keyword>
<keyword evidence="2" id="KW-0812">Transmembrane</keyword>
<keyword evidence="3" id="KW-0687">Ribonucleoprotein</keyword>
<evidence type="ECO:0000256" key="2">
    <source>
        <dbReference type="SAM" id="Phobius"/>
    </source>
</evidence>
<gene>
    <name evidence="3" type="ORF">ABH943_001830</name>
</gene>
<reference evidence="3 4" key="1">
    <citation type="submission" date="2024-10" db="EMBL/GenBank/DDBJ databases">
        <authorList>
            <person name="Deangelis K."/>
            <person name="Huntemann M."/>
            <person name="Clum A."/>
            <person name="Wang J."/>
            <person name="Palaniappan K."/>
            <person name="Ritter S."/>
            <person name="Chen I.-M."/>
            <person name="Stamatis D."/>
            <person name="Reddy T."/>
            <person name="O'Malley R."/>
            <person name="Daum C."/>
            <person name="Ng V."/>
            <person name="Ivanova N."/>
            <person name="Kyrpides N."/>
            <person name="Woyke T."/>
        </authorList>
    </citation>
    <scope>NUCLEOTIDE SEQUENCE [LARGE SCALE GENOMIC DNA]</scope>
    <source>
        <strain evidence="3 4">GAS97</strain>
    </source>
</reference>
<dbReference type="GO" id="GO:0005840">
    <property type="term" value="C:ribosome"/>
    <property type="evidence" value="ECO:0007669"/>
    <property type="project" value="UniProtKB-KW"/>
</dbReference>
<keyword evidence="4" id="KW-1185">Reference proteome</keyword>
<evidence type="ECO:0000313" key="4">
    <source>
        <dbReference type="Proteomes" id="UP001620514"/>
    </source>
</evidence>
<keyword evidence="3" id="KW-0689">Ribosomal protein</keyword>
<feature type="region of interest" description="Disordered" evidence="1">
    <location>
        <begin position="126"/>
        <end position="167"/>
    </location>
</feature>
<evidence type="ECO:0000256" key="1">
    <source>
        <dbReference type="SAM" id="MobiDB-lite"/>
    </source>
</evidence>
<sequence>MALLESLERTAWTTCERCGNTYSTGDQQCSRCGNTPTIMQRLANFSYLPNAKRGGARGVLRRTRSRGAYPGLAETALLADQASKRRTTRIALACAVGAGVLLAYALTQPYLAGMGFRPRADEISAPATGQTVQSGPVVSASGDSVSQAQSSPSNGGQNAIDKNGRTQQPDVSAFEHALQGGNLAAARRYLAGISASDVESAQLEQMRTELVGREHTRDALLHHAWHCRAIGDWQCVADNAAQAMTIDASSWEGKHLAARAAKEAGKASYQ</sequence>
<dbReference type="RefSeq" id="WP_404605814.1">
    <property type="nucleotide sequence ID" value="NZ_JBIYDN010000004.1"/>
</dbReference>
<protein>
    <submittedName>
        <fullName evidence="3">Ribosomal protein L37E</fullName>
    </submittedName>
</protein>
<comment type="caution">
    <text evidence="3">The sequence shown here is derived from an EMBL/GenBank/DDBJ whole genome shotgun (WGS) entry which is preliminary data.</text>
</comment>
<accession>A0ABW8MDR2</accession>
<feature type="transmembrane region" description="Helical" evidence="2">
    <location>
        <begin position="90"/>
        <end position="111"/>
    </location>
</feature>
<feature type="compositionally biased region" description="Polar residues" evidence="1">
    <location>
        <begin position="127"/>
        <end position="157"/>
    </location>
</feature>
<keyword evidence="2" id="KW-0472">Membrane</keyword>
<dbReference type="EMBL" id="JBIYDN010000004">
    <property type="protein sequence ID" value="MFK4441815.1"/>
    <property type="molecule type" value="Genomic_DNA"/>
</dbReference>
<organism evidence="3 4">
    <name type="scientific">Caballeronia udeis</name>
    <dbReference type="NCBI Taxonomy" id="1232866"/>
    <lineage>
        <taxon>Bacteria</taxon>
        <taxon>Pseudomonadati</taxon>
        <taxon>Pseudomonadota</taxon>
        <taxon>Betaproteobacteria</taxon>
        <taxon>Burkholderiales</taxon>
        <taxon>Burkholderiaceae</taxon>
        <taxon>Caballeronia</taxon>
    </lineage>
</organism>